<keyword evidence="3" id="KW-1185">Reference proteome</keyword>
<dbReference type="SUPFAM" id="SSF51658">
    <property type="entry name" value="Xylose isomerase-like"/>
    <property type="match status" value="1"/>
</dbReference>
<dbReference type="PANTHER" id="PTHR12110">
    <property type="entry name" value="HYDROXYPYRUVATE ISOMERASE"/>
    <property type="match status" value="1"/>
</dbReference>
<dbReference type="RefSeq" id="WP_089199962.1">
    <property type="nucleotide sequence ID" value="NZ_NHRJ02000004.1"/>
</dbReference>
<feature type="domain" description="Xylose isomerase-like TIM barrel" evidence="1">
    <location>
        <begin position="34"/>
        <end position="293"/>
    </location>
</feature>
<dbReference type="InterPro" id="IPR013022">
    <property type="entry name" value="Xyl_isomerase-like_TIM-brl"/>
</dbReference>
<dbReference type="InterPro" id="IPR050312">
    <property type="entry name" value="IolE/XylAMocC-like"/>
</dbReference>
<keyword evidence="2" id="KW-0413">Isomerase</keyword>
<dbReference type="OrthoDB" id="9779184at2"/>
<dbReference type="InterPro" id="IPR036237">
    <property type="entry name" value="Xyl_isomerase-like_sf"/>
</dbReference>
<dbReference type="GO" id="GO:0016853">
    <property type="term" value="F:isomerase activity"/>
    <property type="evidence" value="ECO:0007669"/>
    <property type="project" value="UniProtKB-KW"/>
</dbReference>
<gene>
    <name evidence="2" type="ORF">CBW46_010545</name>
</gene>
<dbReference type="Gene3D" id="3.20.20.150">
    <property type="entry name" value="Divalent-metal-dependent TIM barrel enzymes"/>
    <property type="match status" value="1"/>
</dbReference>
<dbReference type="Proteomes" id="UP000214746">
    <property type="component" value="Unassembled WGS sequence"/>
</dbReference>
<reference evidence="2" key="1">
    <citation type="submission" date="2018-06" db="EMBL/GenBank/DDBJ databases">
        <title>Paenibacillus xerothermodurans sp. nov. an extremely dry heat resistant spore forming bacterium isolated from the soil of Cape Canaveral, Florida.</title>
        <authorList>
            <person name="Seuylemezian A."/>
            <person name="Kaur N."/>
            <person name="Patil P."/>
            <person name="Patil P."/>
            <person name="Mayilraj S."/>
            <person name="Vaishampayan P."/>
        </authorList>
    </citation>
    <scope>NUCLEOTIDE SEQUENCE [LARGE SCALE GENOMIC DNA]</scope>
    <source>
        <strain evidence="2">ATCC 27380</strain>
    </source>
</reference>
<dbReference type="Pfam" id="PF01261">
    <property type="entry name" value="AP_endonuc_2"/>
    <property type="match status" value="1"/>
</dbReference>
<comment type="caution">
    <text evidence="2">The sequence shown here is derived from an EMBL/GenBank/DDBJ whole genome shotgun (WGS) entry which is preliminary data.</text>
</comment>
<accession>A0A2W1NTN0</accession>
<evidence type="ECO:0000313" key="3">
    <source>
        <dbReference type="Proteomes" id="UP000214746"/>
    </source>
</evidence>
<proteinExistence type="predicted"/>
<dbReference type="AlphaFoldDB" id="A0A2W1NTN0"/>
<sequence length="301" mass="33785">MRVPGRARIAAFPKAYLNDMVEGKLSLFEWIEMAGTLGVDGLEMYFHFFKDADSSYTNEVKQVADAQGLLIPMMCASPDFTQADAAARAREIEAMKRIIDITAYLGPDDFRSCRVLSGQNRPGIAIEDGIRWTVESINKLLPYAAEKKVHLVMENHYKDGFWIYPEFAQPADIFLKIIGQISSPWFGVNYDPSNALLAGEDPICLLKKVIHRTVTMHASDRYLKDGYTVDDLKNYSLQGYSEALAHGVIGSGLNDYDTIFSILQAASYHGWISIEDGINGLDEMRESAQFLRQQIDEYLTG</sequence>
<name>A0A2W1NTN0_PAEXE</name>
<evidence type="ECO:0000313" key="2">
    <source>
        <dbReference type="EMBL" id="PZE21106.1"/>
    </source>
</evidence>
<evidence type="ECO:0000259" key="1">
    <source>
        <dbReference type="Pfam" id="PF01261"/>
    </source>
</evidence>
<dbReference type="EMBL" id="NHRJ02000004">
    <property type="protein sequence ID" value="PZE21106.1"/>
    <property type="molecule type" value="Genomic_DNA"/>
</dbReference>
<dbReference type="PANTHER" id="PTHR12110:SF41">
    <property type="entry name" value="INOSOSE DEHYDRATASE"/>
    <property type="match status" value="1"/>
</dbReference>
<organism evidence="2 3">
    <name type="scientific">Paenibacillus xerothermodurans</name>
    <dbReference type="NCBI Taxonomy" id="1977292"/>
    <lineage>
        <taxon>Bacteria</taxon>
        <taxon>Bacillati</taxon>
        <taxon>Bacillota</taxon>
        <taxon>Bacilli</taxon>
        <taxon>Bacillales</taxon>
        <taxon>Paenibacillaceae</taxon>
        <taxon>Paenibacillus</taxon>
    </lineage>
</organism>
<protein>
    <submittedName>
        <fullName evidence="2">Sugar phosphate isomerase/epimerase</fullName>
    </submittedName>
</protein>